<dbReference type="Proteomes" id="UP000824120">
    <property type="component" value="Chromosome 9"/>
</dbReference>
<comment type="caution">
    <text evidence="2">The sequence shown here is derived from an EMBL/GenBank/DDBJ whole genome shotgun (WGS) entry which is preliminary data.</text>
</comment>
<protein>
    <submittedName>
        <fullName evidence="2">Uncharacterized protein</fullName>
    </submittedName>
</protein>
<reference evidence="2 3" key="1">
    <citation type="submission" date="2020-09" db="EMBL/GenBank/DDBJ databases">
        <title>De no assembly of potato wild relative species, Solanum commersonii.</title>
        <authorList>
            <person name="Cho K."/>
        </authorList>
    </citation>
    <scope>NUCLEOTIDE SEQUENCE [LARGE SCALE GENOMIC DNA]</scope>
    <source>
        <strain evidence="2">LZ3.2</strain>
        <tissue evidence="2">Leaf</tissue>
    </source>
</reference>
<proteinExistence type="predicted"/>
<keyword evidence="1" id="KW-0812">Transmembrane</keyword>
<gene>
    <name evidence="2" type="ORF">H5410_046235</name>
</gene>
<organism evidence="2 3">
    <name type="scientific">Solanum commersonii</name>
    <name type="common">Commerson's wild potato</name>
    <name type="synonym">Commerson's nightshade</name>
    <dbReference type="NCBI Taxonomy" id="4109"/>
    <lineage>
        <taxon>Eukaryota</taxon>
        <taxon>Viridiplantae</taxon>
        <taxon>Streptophyta</taxon>
        <taxon>Embryophyta</taxon>
        <taxon>Tracheophyta</taxon>
        <taxon>Spermatophyta</taxon>
        <taxon>Magnoliopsida</taxon>
        <taxon>eudicotyledons</taxon>
        <taxon>Gunneridae</taxon>
        <taxon>Pentapetalae</taxon>
        <taxon>asterids</taxon>
        <taxon>lamiids</taxon>
        <taxon>Solanales</taxon>
        <taxon>Solanaceae</taxon>
        <taxon>Solanoideae</taxon>
        <taxon>Solaneae</taxon>
        <taxon>Solanum</taxon>
    </lineage>
</organism>
<keyword evidence="1" id="KW-0472">Membrane</keyword>
<keyword evidence="1" id="KW-1133">Transmembrane helix</keyword>
<evidence type="ECO:0000313" key="2">
    <source>
        <dbReference type="EMBL" id="KAG5585801.1"/>
    </source>
</evidence>
<keyword evidence="3" id="KW-1185">Reference proteome</keyword>
<sequence>MVENDKQEVVGKDSGDSVCFTKKLKHYSLFLLKRKVFSFLLLCFFLPVPPAAAAEGSKKNNLILQSKQNAVRRSSKFRGEL</sequence>
<feature type="transmembrane region" description="Helical" evidence="1">
    <location>
        <begin position="36"/>
        <end position="54"/>
    </location>
</feature>
<dbReference type="EMBL" id="JACXVP010000009">
    <property type="protein sequence ID" value="KAG5585801.1"/>
    <property type="molecule type" value="Genomic_DNA"/>
</dbReference>
<evidence type="ECO:0000313" key="3">
    <source>
        <dbReference type="Proteomes" id="UP000824120"/>
    </source>
</evidence>
<evidence type="ECO:0000256" key="1">
    <source>
        <dbReference type="SAM" id="Phobius"/>
    </source>
</evidence>
<name>A0A9J5XBQ5_SOLCO</name>
<dbReference type="AlphaFoldDB" id="A0A9J5XBQ5"/>
<accession>A0A9J5XBQ5</accession>